<comment type="similarity">
    <text evidence="1">Belongs to the short-chain dehydrogenases/reductases (SDR) family.</text>
</comment>
<keyword evidence="2" id="KW-0560">Oxidoreductase</keyword>
<dbReference type="RefSeq" id="XP_025491267.1">
    <property type="nucleotide sequence ID" value="XM_025635289.1"/>
</dbReference>
<evidence type="ECO:0000313" key="4">
    <source>
        <dbReference type="Proteomes" id="UP000248340"/>
    </source>
</evidence>
<dbReference type="STRING" id="1448315.A0A319CC45"/>
<protein>
    <submittedName>
        <fullName evidence="3">NAD(P)-binding protein</fullName>
    </submittedName>
</protein>
<dbReference type="Gene3D" id="3.40.50.720">
    <property type="entry name" value="NAD(P)-binding Rossmann-like Domain"/>
    <property type="match status" value="1"/>
</dbReference>
<evidence type="ECO:0000256" key="1">
    <source>
        <dbReference type="ARBA" id="ARBA00006484"/>
    </source>
</evidence>
<dbReference type="AlphaFoldDB" id="A0A319CC45"/>
<organism evidence="3 4">
    <name type="scientific">Aspergillus uvarum CBS 121591</name>
    <dbReference type="NCBI Taxonomy" id="1448315"/>
    <lineage>
        <taxon>Eukaryota</taxon>
        <taxon>Fungi</taxon>
        <taxon>Dikarya</taxon>
        <taxon>Ascomycota</taxon>
        <taxon>Pezizomycotina</taxon>
        <taxon>Eurotiomycetes</taxon>
        <taxon>Eurotiomycetidae</taxon>
        <taxon>Eurotiales</taxon>
        <taxon>Aspergillaceae</taxon>
        <taxon>Aspergillus</taxon>
        <taxon>Aspergillus subgen. Circumdati</taxon>
    </lineage>
</organism>
<keyword evidence="4" id="KW-1185">Reference proteome</keyword>
<dbReference type="GeneID" id="37138030"/>
<proteinExistence type="inferred from homology"/>
<reference evidence="3 4" key="1">
    <citation type="submission" date="2016-12" db="EMBL/GenBank/DDBJ databases">
        <title>The genomes of Aspergillus section Nigri reveals drivers in fungal speciation.</title>
        <authorList>
            <consortium name="DOE Joint Genome Institute"/>
            <person name="Vesth T.C."/>
            <person name="Nybo J."/>
            <person name="Theobald S."/>
            <person name="Brandl J."/>
            <person name="Frisvad J.C."/>
            <person name="Nielsen K.F."/>
            <person name="Lyhne E.K."/>
            <person name="Kogle M.E."/>
            <person name="Kuo A."/>
            <person name="Riley R."/>
            <person name="Clum A."/>
            <person name="Nolan M."/>
            <person name="Lipzen A."/>
            <person name="Salamov A."/>
            <person name="Henrissat B."/>
            <person name="Wiebenga A."/>
            <person name="De Vries R.P."/>
            <person name="Grigoriev I.V."/>
            <person name="Mortensen U.H."/>
            <person name="Andersen M.R."/>
            <person name="Baker S.E."/>
        </authorList>
    </citation>
    <scope>NUCLEOTIDE SEQUENCE [LARGE SCALE GENOMIC DNA]</scope>
    <source>
        <strain evidence="3 4">CBS 121591</strain>
    </source>
</reference>
<evidence type="ECO:0000256" key="2">
    <source>
        <dbReference type="ARBA" id="ARBA00023002"/>
    </source>
</evidence>
<gene>
    <name evidence="3" type="ORF">BO82DRAFT_354809</name>
</gene>
<dbReference type="EMBL" id="KZ821704">
    <property type="protein sequence ID" value="PYH81067.1"/>
    <property type="molecule type" value="Genomic_DNA"/>
</dbReference>
<dbReference type="SUPFAM" id="SSF51735">
    <property type="entry name" value="NAD(P)-binding Rossmann-fold domains"/>
    <property type="match status" value="1"/>
</dbReference>
<dbReference type="InterPro" id="IPR002347">
    <property type="entry name" value="SDR_fam"/>
</dbReference>
<evidence type="ECO:0000313" key="3">
    <source>
        <dbReference type="EMBL" id="PYH81067.1"/>
    </source>
</evidence>
<accession>A0A319CC45</accession>
<dbReference type="PANTHER" id="PTHR43157:SF31">
    <property type="entry name" value="PHOSPHATIDYLINOSITOL-GLYCAN BIOSYNTHESIS CLASS F PROTEIN"/>
    <property type="match status" value="1"/>
</dbReference>
<dbReference type="PANTHER" id="PTHR43157">
    <property type="entry name" value="PHOSPHATIDYLINOSITOL-GLYCAN BIOSYNTHESIS CLASS F PROTEIN-RELATED"/>
    <property type="match status" value="1"/>
</dbReference>
<sequence length="383" mass="41703">MGEQHTPAGCSFRTVPFTSWTSLPTFPSILRLITMVFYNTYPGFLYRQFLVCPAKAPSSTSLRGKAGIVTGSNTGLGYHASAQLLGLGLSHLILAVRSSSKGEAARKSLLASLPASAKAPVVEVWELDLGSYASVLSFVERLKQSGLHIDFALLNAGVANFNFTVNQATSHETSIQVNWLSTALLTLQLLPILDNQAAQNLNRPRPVISIVGSETAAWAKFKEAQIARSQRCSLIQVLDDPKHFNMGDRYYTSKLLYQLFFLELFQHRSTGKRSTGAILNLVNPGFCYGSELHRTAEGAFGKILGGMKRVIGRSVSMGARTLVHSAVLAGEPSNGRYLSDNKAAPFAGYGDSDAGRFTQDQVWDETILELKQIVDLNELVSQI</sequence>
<name>A0A319CC45_9EURO</name>
<dbReference type="Proteomes" id="UP000248340">
    <property type="component" value="Unassembled WGS sequence"/>
</dbReference>
<dbReference type="VEuPathDB" id="FungiDB:BO82DRAFT_354809"/>
<dbReference type="OrthoDB" id="191139at2759"/>
<dbReference type="GO" id="GO:0016491">
    <property type="term" value="F:oxidoreductase activity"/>
    <property type="evidence" value="ECO:0007669"/>
    <property type="project" value="UniProtKB-KW"/>
</dbReference>
<dbReference type="Pfam" id="PF00106">
    <property type="entry name" value="adh_short"/>
    <property type="match status" value="1"/>
</dbReference>
<dbReference type="InterPro" id="IPR036291">
    <property type="entry name" value="NAD(P)-bd_dom_sf"/>
</dbReference>